<organism evidence="1 2">
    <name type="scientific">Phocaeicola dorei</name>
    <dbReference type="NCBI Taxonomy" id="357276"/>
    <lineage>
        <taxon>Bacteria</taxon>
        <taxon>Pseudomonadati</taxon>
        <taxon>Bacteroidota</taxon>
        <taxon>Bacteroidia</taxon>
        <taxon>Bacteroidales</taxon>
        <taxon>Bacteroidaceae</taxon>
        <taxon>Phocaeicola</taxon>
    </lineage>
</organism>
<reference evidence="1" key="1">
    <citation type="journal article" date="2023" name="Nat. Commun.">
        <title>Identification of a novel Human Milk Oligosaccharides utilization cluster in the infant gut commensal Bacteroides dorei.</title>
        <authorList>
            <person name="Kijner S."/>
            <person name="Ennis D."/>
            <person name="Shmorak S."/>
            <person name="Florentin A."/>
            <person name="Yassour M."/>
        </authorList>
    </citation>
    <scope>NUCLEOTIDE SEQUENCE</scope>
    <source>
        <strain evidence="1">2</strain>
    </source>
</reference>
<dbReference type="EMBL" id="CP126056">
    <property type="protein sequence ID" value="WHX08430.1"/>
    <property type="molecule type" value="Genomic_DNA"/>
</dbReference>
<gene>
    <name evidence="1" type="ORF">QNN11_12805</name>
</gene>
<proteinExistence type="predicted"/>
<protein>
    <submittedName>
        <fullName evidence="1">Uncharacterized protein</fullName>
    </submittedName>
</protein>
<dbReference type="AlphaFoldDB" id="A0AA95HRZ3"/>
<name>A0AA95HRZ3_9BACT</name>
<sequence>MEGDGYYMKILHHSHENSDTGADKEESHMDYVTLPAVKPNMFVKVFLVIPLDGYTATRTWWKVGDWTEVENPGISFD</sequence>
<evidence type="ECO:0000313" key="1">
    <source>
        <dbReference type="EMBL" id="WHX08430.1"/>
    </source>
</evidence>
<evidence type="ECO:0000313" key="2">
    <source>
        <dbReference type="Proteomes" id="UP001177934"/>
    </source>
</evidence>
<dbReference type="Proteomes" id="UP001177934">
    <property type="component" value="Chromosome"/>
</dbReference>
<accession>A0AA95HRZ3</accession>